<gene>
    <name evidence="1" type="ORF">KI387_040539</name>
</gene>
<dbReference type="AlphaFoldDB" id="A0AA38C6M9"/>
<organism evidence="1 2">
    <name type="scientific">Taxus chinensis</name>
    <name type="common">Chinese yew</name>
    <name type="synonym">Taxus wallichiana var. chinensis</name>
    <dbReference type="NCBI Taxonomy" id="29808"/>
    <lineage>
        <taxon>Eukaryota</taxon>
        <taxon>Viridiplantae</taxon>
        <taxon>Streptophyta</taxon>
        <taxon>Embryophyta</taxon>
        <taxon>Tracheophyta</taxon>
        <taxon>Spermatophyta</taxon>
        <taxon>Pinopsida</taxon>
        <taxon>Pinidae</taxon>
        <taxon>Conifers II</taxon>
        <taxon>Cupressales</taxon>
        <taxon>Taxaceae</taxon>
        <taxon>Taxus</taxon>
    </lineage>
</organism>
<accession>A0AA38C6M9</accession>
<feature type="non-terminal residue" evidence="1">
    <location>
        <position position="138"/>
    </location>
</feature>
<evidence type="ECO:0000313" key="2">
    <source>
        <dbReference type="Proteomes" id="UP000824469"/>
    </source>
</evidence>
<evidence type="ECO:0000313" key="1">
    <source>
        <dbReference type="EMBL" id="KAH9294260.1"/>
    </source>
</evidence>
<feature type="non-terminal residue" evidence="1">
    <location>
        <position position="1"/>
    </location>
</feature>
<proteinExistence type="predicted"/>
<reference evidence="1 2" key="1">
    <citation type="journal article" date="2021" name="Nat. Plants">
        <title>The Taxus genome provides insights into paclitaxel biosynthesis.</title>
        <authorList>
            <person name="Xiong X."/>
            <person name="Gou J."/>
            <person name="Liao Q."/>
            <person name="Li Y."/>
            <person name="Zhou Q."/>
            <person name="Bi G."/>
            <person name="Li C."/>
            <person name="Du R."/>
            <person name="Wang X."/>
            <person name="Sun T."/>
            <person name="Guo L."/>
            <person name="Liang H."/>
            <person name="Lu P."/>
            <person name="Wu Y."/>
            <person name="Zhang Z."/>
            <person name="Ro D.K."/>
            <person name="Shang Y."/>
            <person name="Huang S."/>
            <person name="Yan J."/>
        </authorList>
    </citation>
    <scope>NUCLEOTIDE SEQUENCE [LARGE SCALE GENOMIC DNA]</scope>
    <source>
        <strain evidence="1">Ta-2019</strain>
    </source>
</reference>
<name>A0AA38C6M9_TAXCH</name>
<dbReference type="Proteomes" id="UP000824469">
    <property type="component" value="Unassembled WGS sequence"/>
</dbReference>
<comment type="caution">
    <text evidence="1">The sequence shown here is derived from an EMBL/GenBank/DDBJ whole genome shotgun (WGS) entry which is preliminary data.</text>
</comment>
<protein>
    <submittedName>
        <fullName evidence="1">Uncharacterized protein</fullName>
    </submittedName>
</protein>
<sequence>IIREVVCPALLILNENTNISKEVRRFISLPEDMLELDLLERSLNNSDISNDVLYRPMTRIIRLQELDDVEGVTFNLKGIITKFDSKLKAFEDGQGFRTMVGTKFEVMSRGSNNISRRATKNGSSARITRIAFRGPIRV</sequence>
<dbReference type="EMBL" id="JAHRHJ020000262">
    <property type="protein sequence ID" value="KAH9294260.1"/>
    <property type="molecule type" value="Genomic_DNA"/>
</dbReference>
<keyword evidence="2" id="KW-1185">Reference proteome</keyword>